<organism evidence="1 2">
    <name type="scientific">Dyella lutea</name>
    <dbReference type="NCBI Taxonomy" id="2950441"/>
    <lineage>
        <taxon>Bacteria</taxon>
        <taxon>Pseudomonadati</taxon>
        <taxon>Pseudomonadota</taxon>
        <taxon>Gammaproteobacteria</taxon>
        <taxon>Lysobacterales</taxon>
        <taxon>Rhodanobacteraceae</taxon>
        <taxon>Dyella</taxon>
    </lineage>
</organism>
<gene>
    <name evidence="1" type="ORF">NC595_15025</name>
</gene>
<sequence length="205" mass="23507">MSSEETPRVTFRFFKVTEGPLIEELNKIFDEQELAFDAAREIAKAVGATAPALYCRSWLFQFEEAPPEATWKCEHRQGTERYYKPIRRSLVGRKWADEIKRLKVPRHHNDALSVVDLTKGPAVVEGRHWYAPVVWGWIDGPLFLVKVPWRAYAPEILDAYRAMRDAGEYGSGAMDHALWVPHPTMQEIEEWEALKIAADRKAAAA</sequence>
<evidence type="ECO:0000313" key="1">
    <source>
        <dbReference type="EMBL" id="MCP1375361.1"/>
    </source>
</evidence>
<accession>A0ABT1FDA5</accession>
<reference evidence="1 2" key="1">
    <citation type="submission" date="2022-06" db="EMBL/GenBank/DDBJ databases">
        <title>Dyella sp. Sa strain:Sa Genome sequencing.</title>
        <authorList>
            <person name="Park S."/>
        </authorList>
    </citation>
    <scope>NUCLEOTIDE SEQUENCE [LARGE SCALE GENOMIC DNA]</scope>
    <source>
        <strain evidence="1 2">Sa</strain>
    </source>
</reference>
<protein>
    <submittedName>
        <fullName evidence="1">Uncharacterized protein</fullName>
    </submittedName>
</protein>
<keyword evidence="2" id="KW-1185">Reference proteome</keyword>
<comment type="caution">
    <text evidence="1">The sequence shown here is derived from an EMBL/GenBank/DDBJ whole genome shotgun (WGS) entry which is preliminary data.</text>
</comment>
<dbReference type="RefSeq" id="WP_253567802.1">
    <property type="nucleotide sequence ID" value="NZ_JAMZEK010000003.1"/>
</dbReference>
<name>A0ABT1FDA5_9GAMM</name>
<dbReference type="EMBL" id="JAMZEK010000003">
    <property type="protein sequence ID" value="MCP1375361.1"/>
    <property type="molecule type" value="Genomic_DNA"/>
</dbReference>
<proteinExistence type="predicted"/>
<dbReference type="Proteomes" id="UP001204615">
    <property type="component" value="Unassembled WGS sequence"/>
</dbReference>
<evidence type="ECO:0000313" key="2">
    <source>
        <dbReference type="Proteomes" id="UP001204615"/>
    </source>
</evidence>